<keyword evidence="4" id="KW-1185">Reference proteome</keyword>
<name>A0A364Y6W7_9BACT</name>
<feature type="compositionally biased region" description="Basic and acidic residues" evidence="1">
    <location>
        <begin position="76"/>
        <end position="237"/>
    </location>
</feature>
<reference evidence="3 4" key="1">
    <citation type="submission" date="2018-06" db="EMBL/GenBank/DDBJ databases">
        <title>Chryseolinea flavus sp. nov., a member of the phylum Bacteroidetes isolated from soil.</title>
        <authorList>
            <person name="Li Y."/>
            <person name="Wang J."/>
        </authorList>
    </citation>
    <scope>NUCLEOTIDE SEQUENCE [LARGE SCALE GENOMIC DNA]</scope>
    <source>
        <strain evidence="3 4">SDU1-6</strain>
    </source>
</reference>
<sequence>MAFLGKSKGEKNGSQQNALGGNELPLQTKLRYGQADDSYEKEADSVADTVVNNSSKRNAGQGAATAPSISNFVQKQEAEENKETGAEAENEESKDKREDSAAESKDAPQEDKKEPVQKKEDGKKDEEKPVQKKEDGKKDEEKPVQKKEDGKKEEEKPVQKKSTDNKEDDKQVQKKEEANKKDEEKPVQKKDDGSKKDEEKPVQKKDEANKKDEEKPVQKKEAGTKDEEKPVQKREANNPKAQEPAIEKQIMASKTGGKPLEDDVRKEMEKQFSKDFKNVVIHNNPMSYELCTKLNAQAFTHGNHIYFAEGKYKPDSTEGKRLLAHELTHVVQQGNELKRKMIQKEDNSSSGSSEEKKTEFSQDGLGSLKKAKNGQVVDVTLDHIKVPNFKSGFALKDNPFKHRERKTAQIKVWEDSIKFSGAKTKLDTMRNAVIASHASIAHLQGKDLYFLKEKKTKVTDGKLNGLIIGSQEEVLNKTKRPRWDTSGKFMPFDVDHQLEWQLGGEDVETNMWMLEAKQNRSAGSNIKNEIENQLGELTKAATKDLGKLPTPATIRKTKAIKLTNGVKGGLPPDGEAISYSKSDIEGGTQLDGLEFLSGEEIMKNNLLGSENKLALYVSPTGGAKVDVKFDKAKDVGKPLNVGKTFGNLTINTLTPNETGSGTANITLLKGKKGFKKPFVYDVAVDSSPIVQFGGVLNKAAVLTGLNALKPEVPQTSPVVLDMIELNEKGIAASGKMMPSASIFQKLDIEIRIDEDGIWLAKTFSAPEMNIPKPFKIDECSFSIMLGLGDFKAEGIVAFSIENVGSGEITAKGMSDGFTLAGNFKLDPKIFDGEVSAIYTKSGDTEKWKISGTARFKKGAVTGLKSGSITVGYDGKILTADGEAELEGKWIEKGTIGAKISEDSFIFTGTFKLAKMPGIESGEGEVTIENVEGQHQLKAKGKAKSSIKVVDAELSIEYDKGILTVKGSVAYSKGVFSGKIFVTVTNGPPPSEAPNAGGAAGHFRVYGGGELTAQLTSWLKGTIGVTFDENNQVIFSGKLALSSSIEVFGKKTMPEKDLFSMGFDIPIFAIPVGPKSIGLKARIEGALVAYAFIGPGKLEGVELGITYNPDKPEDTEVTGKGKFVIPAEAGLKLAVRASIGLSALIGGVEGGLEVAGGLKLEASASADLDVNWSPSKGLELNANLNADVTPKFIFEITGFIKAWFAWYDKVWKWKLKSYEFGSNLNLGVTLPIKYKSGQDFNVSYEDMKFRKPDIDPSSVLKGLISEIKNQRS</sequence>
<feature type="region of interest" description="Disordered" evidence="1">
    <location>
        <begin position="334"/>
        <end position="365"/>
    </location>
</feature>
<dbReference type="OrthoDB" id="4317910at2"/>
<feature type="region of interest" description="Disordered" evidence="1">
    <location>
        <begin position="1"/>
        <end position="261"/>
    </location>
</feature>
<protein>
    <recommendedName>
        <fullName evidence="2">eCIS core domain-containing protein</fullName>
    </recommendedName>
</protein>
<comment type="caution">
    <text evidence="3">The sequence shown here is derived from an EMBL/GenBank/DDBJ whole genome shotgun (WGS) entry which is preliminary data.</text>
</comment>
<dbReference type="Pfam" id="PF13699">
    <property type="entry name" value="eCIS_core"/>
    <property type="match status" value="1"/>
</dbReference>
<organism evidence="3 4">
    <name type="scientific">Pseudochryseolinea flava</name>
    <dbReference type="NCBI Taxonomy" id="2059302"/>
    <lineage>
        <taxon>Bacteria</taxon>
        <taxon>Pseudomonadati</taxon>
        <taxon>Bacteroidota</taxon>
        <taxon>Cytophagia</taxon>
        <taxon>Cytophagales</taxon>
        <taxon>Fulvivirgaceae</taxon>
        <taxon>Pseudochryseolinea</taxon>
    </lineage>
</organism>
<dbReference type="Proteomes" id="UP000251889">
    <property type="component" value="Unassembled WGS sequence"/>
</dbReference>
<dbReference type="RefSeq" id="WP_112746324.1">
    <property type="nucleotide sequence ID" value="NZ_QMFY01000003.1"/>
</dbReference>
<evidence type="ECO:0000259" key="2">
    <source>
        <dbReference type="Pfam" id="PF13699"/>
    </source>
</evidence>
<evidence type="ECO:0000313" key="3">
    <source>
        <dbReference type="EMBL" id="RAW01584.1"/>
    </source>
</evidence>
<feature type="domain" description="eCIS core" evidence="2">
    <location>
        <begin position="259"/>
        <end position="335"/>
    </location>
</feature>
<feature type="compositionally biased region" description="Basic and acidic residues" evidence="1">
    <location>
        <begin position="336"/>
        <end position="360"/>
    </location>
</feature>
<dbReference type="EMBL" id="QMFY01000003">
    <property type="protein sequence ID" value="RAW01584.1"/>
    <property type="molecule type" value="Genomic_DNA"/>
</dbReference>
<dbReference type="InterPro" id="IPR025295">
    <property type="entry name" value="eCIS_core_dom"/>
</dbReference>
<evidence type="ECO:0000256" key="1">
    <source>
        <dbReference type="SAM" id="MobiDB-lite"/>
    </source>
</evidence>
<accession>A0A364Y6W7</accession>
<gene>
    <name evidence="3" type="ORF">DQQ10_07960</name>
</gene>
<proteinExistence type="predicted"/>
<dbReference type="AlphaFoldDB" id="A0A364Y6W7"/>
<evidence type="ECO:0000313" key="4">
    <source>
        <dbReference type="Proteomes" id="UP000251889"/>
    </source>
</evidence>